<dbReference type="SUPFAM" id="SSF51206">
    <property type="entry name" value="cAMP-binding domain-like"/>
    <property type="match status" value="1"/>
</dbReference>
<dbReference type="Pfam" id="PF13545">
    <property type="entry name" value="HTH_Crp_2"/>
    <property type="match status" value="1"/>
</dbReference>
<evidence type="ECO:0000256" key="1">
    <source>
        <dbReference type="ARBA" id="ARBA00023015"/>
    </source>
</evidence>
<dbReference type="InterPro" id="IPR036390">
    <property type="entry name" value="WH_DNA-bd_sf"/>
</dbReference>
<evidence type="ECO:0000256" key="2">
    <source>
        <dbReference type="ARBA" id="ARBA00023125"/>
    </source>
</evidence>
<dbReference type="SUPFAM" id="SSF46785">
    <property type="entry name" value="Winged helix' DNA-binding domain"/>
    <property type="match status" value="1"/>
</dbReference>
<evidence type="ECO:0000259" key="5">
    <source>
        <dbReference type="PROSITE" id="PS51063"/>
    </source>
</evidence>
<dbReference type="RefSeq" id="WP_154457849.1">
    <property type="nucleotide sequence ID" value="NZ_VUMV01000003.1"/>
</dbReference>
<reference evidence="6 7" key="1">
    <citation type="submission" date="2019-08" db="EMBL/GenBank/DDBJ databases">
        <title>In-depth cultivation of the pig gut microbiome towards novel bacterial diversity and tailored functional studies.</title>
        <authorList>
            <person name="Wylensek D."/>
            <person name="Hitch T.C.A."/>
            <person name="Clavel T."/>
        </authorList>
    </citation>
    <scope>NUCLEOTIDE SEQUENCE [LARGE SCALE GENOMIC DNA]</scope>
    <source>
        <strain evidence="6 7">Oil+RF-744-WCA-WT-13</strain>
    </source>
</reference>
<feature type="domain" description="HTH crp-type" evidence="5">
    <location>
        <begin position="152"/>
        <end position="220"/>
    </location>
</feature>
<comment type="caution">
    <text evidence="6">The sequence shown here is derived from an EMBL/GenBank/DDBJ whole genome shotgun (WGS) entry which is preliminary data.</text>
</comment>
<organism evidence="6 7">
    <name type="scientific">Bilifractor porci</name>
    <dbReference type="NCBI Taxonomy" id="2606636"/>
    <lineage>
        <taxon>Bacteria</taxon>
        <taxon>Bacillati</taxon>
        <taxon>Bacillota</taxon>
        <taxon>Clostridia</taxon>
        <taxon>Lachnospirales</taxon>
        <taxon>Lachnospiraceae</taxon>
        <taxon>Bilifractor</taxon>
    </lineage>
</organism>
<dbReference type="Proteomes" id="UP000466864">
    <property type="component" value="Unassembled WGS sequence"/>
</dbReference>
<dbReference type="PROSITE" id="PS51063">
    <property type="entry name" value="HTH_CRP_2"/>
    <property type="match status" value="1"/>
</dbReference>
<dbReference type="InterPro" id="IPR018490">
    <property type="entry name" value="cNMP-bd_dom_sf"/>
</dbReference>
<feature type="domain" description="Cyclic nucleotide-binding" evidence="4">
    <location>
        <begin position="11"/>
        <end position="115"/>
    </location>
</feature>
<evidence type="ECO:0000259" key="4">
    <source>
        <dbReference type="PROSITE" id="PS50042"/>
    </source>
</evidence>
<dbReference type="PROSITE" id="PS50042">
    <property type="entry name" value="CNMP_BINDING_3"/>
    <property type="match status" value="1"/>
</dbReference>
<dbReference type="GO" id="GO:0003677">
    <property type="term" value="F:DNA binding"/>
    <property type="evidence" value="ECO:0007669"/>
    <property type="project" value="UniProtKB-KW"/>
</dbReference>
<dbReference type="InterPro" id="IPR000595">
    <property type="entry name" value="cNMP-bd_dom"/>
</dbReference>
<sequence>MNETLLSKTVLFRGLSKEEIHDAMLALQARELLYKKDASILLAGSTTEKMGLVLEGSVRIESNDMWGNRTILSHVGPGQFFAETYAFLNNEPLLVDVVANEDSRILFLKIHSLKETNAATHTWVLKLLTNLLVVTAHKNLVLSGRSFHTSPKTIRGKVLAYLNSVALQSGSHRFDIPFDRQQLADYLNVDRTALSKELGKMKNEGLITFEKNHFEIQKASSF</sequence>
<keyword evidence="2" id="KW-0238">DNA-binding</keyword>
<keyword evidence="1" id="KW-0805">Transcription regulation</keyword>
<protein>
    <submittedName>
        <fullName evidence="6">Crp/Fnr family transcriptional regulator</fullName>
    </submittedName>
</protein>
<dbReference type="InterPro" id="IPR012318">
    <property type="entry name" value="HTH_CRP"/>
</dbReference>
<dbReference type="SMART" id="SM00419">
    <property type="entry name" value="HTH_CRP"/>
    <property type="match status" value="1"/>
</dbReference>
<evidence type="ECO:0000256" key="3">
    <source>
        <dbReference type="ARBA" id="ARBA00023163"/>
    </source>
</evidence>
<gene>
    <name evidence="6" type="ORF">FYJ60_06425</name>
</gene>
<evidence type="ECO:0000313" key="7">
    <source>
        <dbReference type="Proteomes" id="UP000466864"/>
    </source>
</evidence>
<keyword evidence="7" id="KW-1185">Reference proteome</keyword>
<dbReference type="InterPro" id="IPR014710">
    <property type="entry name" value="RmlC-like_jellyroll"/>
</dbReference>
<dbReference type="AlphaFoldDB" id="A0A7X2P802"/>
<dbReference type="CDD" id="cd00038">
    <property type="entry name" value="CAP_ED"/>
    <property type="match status" value="1"/>
</dbReference>
<evidence type="ECO:0000313" key="6">
    <source>
        <dbReference type="EMBL" id="MST81948.1"/>
    </source>
</evidence>
<dbReference type="Gene3D" id="2.60.120.10">
    <property type="entry name" value="Jelly Rolls"/>
    <property type="match status" value="1"/>
</dbReference>
<dbReference type="Pfam" id="PF00027">
    <property type="entry name" value="cNMP_binding"/>
    <property type="match status" value="1"/>
</dbReference>
<accession>A0A7X2P802</accession>
<keyword evidence="3" id="KW-0804">Transcription</keyword>
<dbReference type="EMBL" id="VUMV01000003">
    <property type="protein sequence ID" value="MST81948.1"/>
    <property type="molecule type" value="Genomic_DNA"/>
</dbReference>
<dbReference type="GO" id="GO:0006355">
    <property type="term" value="P:regulation of DNA-templated transcription"/>
    <property type="evidence" value="ECO:0007669"/>
    <property type="project" value="InterPro"/>
</dbReference>
<proteinExistence type="predicted"/>
<name>A0A7X2P802_9FIRM</name>